<evidence type="ECO:0000259" key="1">
    <source>
        <dbReference type="Pfam" id="PF00535"/>
    </source>
</evidence>
<comment type="caution">
    <text evidence="2">The sequence shown here is derived from an EMBL/GenBank/DDBJ whole genome shotgun (WGS) entry which is preliminary data.</text>
</comment>
<dbReference type="Pfam" id="PF00535">
    <property type="entry name" value="Glycos_transf_2"/>
    <property type="match status" value="1"/>
</dbReference>
<proteinExistence type="predicted"/>
<dbReference type="AlphaFoldDB" id="X1BUS2"/>
<dbReference type="InterPro" id="IPR001173">
    <property type="entry name" value="Glyco_trans_2-like"/>
</dbReference>
<feature type="domain" description="Glycosyltransferase 2-like" evidence="1">
    <location>
        <begin position="9"/>
        <end position="71"/>
    </location>
</feature>
<protein>
    <recommendedName>
        <fullName evidence="1">Glycosyltransferase 2-like domain-containing protein</fullName>
    </recommendedName>
</protein>
<gene>
    <name evidence="2" type="ORF">S01H4_37340</name>
</gene>
<dbReference type="InterPro" id="IPR029044">
    <property type="entry name" value="Nucleotide-diphossugar_trans"/>
</dbReference>
<dbReference type="EMBL" id="BART01020051">
    <property type="protein sequence ID" value="GAG99489.1"/>
    <property type="molecule type" value="Genomic_DNA"/>
</dbReference>
<sequence length="71" mass="7740">MKELKFALLIPAYNEALTIQSLVEECLHYSPHIVVVDDGSTDKTIHCLEGMPITILKNKKTVAKASALSTG</sequence>
<dbReference type="Gene3D" id="3.90.550.10">
    <property type="entry name" value="Spore Coat Polysaccharide Biosynthesis Protein SpsA, Chain A"/>
    <property type="match status" value="1"/>
</dbReference>
<dbReference type="SUPFAM" id="SSF53448">
    <property type="entry name" value="Nucleotide-diphospho-sugar transferases"/>
    <property type="match status" value="1"/>
</dbReference>
<reference evidence="2" key="1">
    <citation type="journal article" date="2014" name="Front. Microbiol.">
        <title>High frequency of phylogenetically diverse reductive dehalogenase-homologous genes in deep subseafloor sedimentary metagenomes.</title>
        <authorList>
            <person name="Kawai M."/>
            <person name="Futagami T."/>
            <person name="Toyoda A."/>
            <person name="Takaki Y."/>
            <person name="Nishi S."/>
            <person name="Hori S."/>
            <person name="Arai W."/>
            <person name="Tsubouchi T."/>
            <person name="Morono Y."/>
            <person name="Uchiyama I."/>
            <person name="Ito T."/>
            <person name="Fujiyama A."/>
            <person name="Inagaki F."/>
            <person name="Takami H."/>
        </authorList>
    </citation>
    <scope>NUCLEOTIDE SEQUENCE</scope>
    <source>
        <strain evidence="2">Expedition CK06-06</strain>
    </source>
</reference>
<evidence type="ECO:0000313" key="2">
    <source>
        <dbReference type="EMBL" id="GAG99489.1"/>
    </source>
</evidence>
<organism evidence="2">
    <name type="scientific">marine sediment metagenome</name>
    <dbReference type="NCBI Taxonomy" id="412755"/>
    <lineage>
        <taxon>unclassified sequences</taxon>
        <taxon>metagenomes</taxon>
        <taxon>ecological metagenomes</taxon>
    </lineage>
</organism>
<name>X1BUS2_9ZZZZ</name>
<accession>X1BUS2</accession>